<dbReference type="GO" id="GO:0006450">
    <property type="term" value="P:regulation of translational fidelity"/>
    <property type="evidence" value="ECO:0007669"/>
    <property type="project" value="InterPro"/>
</dbReference>
<dbReference type="SUPFAM" id="SSF141000">
    <property type="entry name" value="Glu-tRNAGln amidotransferase C subunit"/>
    <property type="match status" value="1"/>
</dbReference>
<dbReference type="AlphaFoldDB" id="A0A1I7RY94"/>
<sequence>MFPNLSISAVAKTTSVKLTEKQLNTLEKISGLKFINETEVKMLEEDVHLANKIFKRNAEAVEPLFSMTEESINCPLREDQYVKTDRKKIFGNMDKTLEGFFLSPTVRSKE</sequence>
<organism evidence="1 2">
    <name type="scientific">Bursaphelenchus xylophilus</name>
    <name type="common">Pinewood nematode worm</name>
    <name type="synonym">Aphelenchoides xylophilus</name>
    <dbReference type="NCBI Taxonomy" id="6326"/>
    <lineage>
        <taxon>Eukaryota</taxon>
        <taxon>Metazoa</taxon>
        <taxon>Ecdysozoa</taxon>
        <taxon>Nematoda</taxon>
        <taxon>Chromadorea</taxon>
        <taxon>Rhabditida</taxon>
        <taxon>Tylenchina</taxon>
        <taxon>Tylenchomorpha</taxon>
        <taxon>Aphelenchoidea</taxon>
        <taxon>Aphelenchoididae</taxon>
        <taxon>Bursaphelenchus</taxon>
    </lineage>
</organism>
<evidence type="ECO:0000313" key="1">
    <source>
        <dbReference type="Proteomes" id="UP000095284"/>
    </source>
</evidence>
<name>A0A1I7RY94_BURXY</name>
<accession>A0A1I7RY94</accession>
<proteinExistence type="predicted"/>
<evidence type="ECO:0000313" key="2">
    <source>
        <dbReference type="WBParaSite" id="BXY_0571100.1"/>
    </source>
</evidence>
<protein>
    <submittedName>
        <fullName evidence="2">Aspartyl-tRNA synthetase</fullName>
    </submittedName>
</protein>
<dbReference type="InterPro" id="IPR036113">
    <property type="entry name" value="Asp/Glu-ADT_sf_sub_c"/>
</dbReference>
<reference evidence="2" key="1">
    <citation type="submission" date="2016-11" db="UniProtKB">
        <authorList>
            <consortium name="WormBaseParasite"/>
        </authorList>
    </citation>
    <scope>IDENTIFICATION</scope>
</reference>
<dbReference type="Proteomes" id="UP000095284">
    <property type="component" value="Unplaced"/>
</dbReference>
<dbReference type="WBParaSite" id="BXY_0571100.1">
    <property type="protein sequence ID" value="BXY_0571100.1"/>
    <property type="gene ID" value="BXY_0571100"/>
</dbReference>